<dbReference type="EMBL" id="BK014866">
    <property type="protein sequence ID" value="DAD79473.1"/>
    <property type="molecule type" value="Genomic_DNA"/>
</dbReference>
<proteinExistence type="predicted"/>
<evidence type="ECO:0000313" key="1">
    <source>
        <dbReference type="EMBL" id="DAD79473.1"/>
    </source>
</evidence>
<protein>
    <submittedName>
        <fullName evidence="1">Uncharacterized protein</fullName>
    </submittedName>
</protein>
<accession>A0A8S5MAU3</accession>
<name>A0A8S5MAU3_9CAUD</name>
<reference evidence="1" key="1">
    <citation type="journal article" date="2021" name="Proc. Natl. Acad. Sci. U.S.A.">
        <title>A Catalog of Tens of Thousands of Viruses from Human Metagenomes Reveals Hidden Associations with Chronic Diseases.</title>
        <authorList>
            <person name="Tisza M.J."/>
            <person name="Buck C.B."/>
        </authorList>
    </citation>
    <scope>NUCLEOTIDE SEQUENCE</scope>
    <source>
        <strain evidence="1">Cth2T2</strain>
    </source>
</reference>
<organism evidence="1">
    <name type="scientific">Myoviridae sp. cth2T2</name>
    <dbReference type="NCBI Taxonomy" id="2826683"/>
    <lineage>
        <taxon>Viruses</taxon>
        <taxon>Duplodnaviria</taxon>
        <taxon>Heunggongvirae</taxon>
        <taxon>Uroviricota</taxon>
        <taxon>Caudoviricetes</taxon>
    </lineage>
</organism>
<sequence length="165" mass="19060">MIIDGSYFTGLLSLGIIWDIDDDSITRKAERDNLQSYIDLYERGFLRMVLGKSMSREFIEYLLSGKNDIDKWERLKEKLSSKGYSPIANYVYFHYVRRCGVVQTPVGTVYASDDKKADPNPLLISAWNNMVQMNEDLYDFLESNKEYNGFVFNTTMLECINGLGI</sequence>